<name>A0ABT9I239_9GAMM</name>
<organism evidence="2 3">
    <name type="scientific">Rheinheimera baltica</name>
    <dbReference type="NCBI Taxonomy" id="67576"/>
    <lineage>
        <taxon>Bacteria</taxon>
        <taxon>Pseudomonadati</taxon>
        <taxon>Pseudomonadota</taxon>
        <taxon>Gammaproteobacteria</taxon>
        <taxon>Chromatiales</taxon>
        <taxon>Chromatiaceae</taxon>
        <taxon>Rheinheimera</taxon>
    </lineage>
</organism>
<dbReference type="Proteomes" id="UP001231109">
    <property type="component" value="Unassembled WGS sequence"/>
</dbReference>
<feature type="chain" id="PRO_5045134166" description="LTXXQ motif family protein" evidence="1">
    <location>
        <begin position="23"/>
        <end position="139"/>
    </location>
</feature>
<feature type="signal peptide" evidence="1">
    <location>
        <begin position="1"/>
        <end position="22"/>
    </location>
</feature>
<keyword evidence="3" id="KW-1185">Reference proteome</keyword>
<gene>
    <name evidence="2" type="ORF">ORJ04_15980</name>
</gene>
<keyword evidence="1" id="KW-0732">Signal</keyword>
<evidence type="ECO:0000313" key="2">
    <source>
        <dbReference type="EMBL" id="MDP5137455.1"/>
    </source>
</evidence>
<accession>A0ABT9I239</accession>
<sequence>MKNLRTLFSTLSLCFMLNTAVAEELSTFETELLQTQIATAKSTLNLTPEQEQEFSKALHSVAKQRQQTLKKYGISMKDENKARLNFREKNALMEDMRKLKINLLGQLDDVFTADQLRLFQEMQEKNQQVFIERLRSKIN</sequence>
<proteinExistence type="predicted"/>
<evidence type="ECO:0000313" key="3">
    <source>
        <dbReference type="Proteomes" id="UP001231109"/>
    </source>
</evidence>
<comment type="caution">
    <text evidence="2">The sequence shown here is derived from an EMBL/GenBank/DDBJ whole genome shotgun (WGS) entry which is preliminary data.</text>
</comment>
<protein>
    <recommendedName>
        <fullName evidence="4">LTXXQ motif family protein</fullName>
    </recommendedName>
</protein>
<evidence type="ECO:0000256" key="1">
    <source>
        <dbReference type="SAM" id="SignalP"/>
    </source>
</evidence>
<dbReference type="EMBL" id="JAPJDZ010000050">
    <property type="protein sequence ID" value="MDP5137455.1"/>
    <property type="molecule type" value="Genomic_DNA"/>
</dbReference>
<evidence type="ECO:0008006" key="4">
    <source>
        <dbReference type="Google" id="ProtNLM"/>
    </source>
</evidence>
<dbReference type="RefSeq" id="WP_305976789.1">
    <property type="nucleotide sequence ID" value="NZ_JAPJDZ010000050.1"/>
</dbReference>
<reference evidence="2 3" key="1">
    <citation type="submission" date="2022-11" db="EMBL/GenBank/DDBJ databases">
        <title>Viruses from the air-sea interface of a natural surface slick.</title>
        <authorList>
            <person name="Rahlff J."/>
            <person name="Holmfeldt K."/>
        </authorList>
    </citation>
    <scope>NUCLEOTIDE SEQUENCE [LARGE SCALE GENOMIC DNA]</scope>
    <source>
        <strain evidence="2 3">SMS4</strain>
    </source>
</reference>